<accession>U1QG66</accession>
<dbReference type="EMBL" id="AWSE01000291">
    <property type="protein sequence ID" value="ERH20859.1"/>
    <property type="molecule type" value="Genomic_DNA"/>
</dbReference>
<sequence length="51" mass="5490">MGGSSPLARGLPLTAGYSESYGGIIPARAGFTYSHLRLRIPHRDHPRSRGV</sequence>
<comment type="caution">
    <text evidence="1">The sequence shown here is derived from an EMBL/GenBank/DDBJ whole genome shotgun (WGS) entry which is preliminary data.</text>
</comment>
<evidence type="ECO:0000313" key="2">
    <source>
        <dbReference type="Proteomes" id="UP000016536"/>
    </source>
</evidence>
<dbReference type="AlphaFoldDB" id="U1QG66"/>
<keyword evidence="2" id="KW-1185">Reference proteome</keyword>
<proteinExistence type="predicted"/>
<reference evidence="1 2" key="1">
    <citation type="submission" date="2013-08" db="EMBL/GenBank/DDBJ databases">
        <authorList>
            <person name="Weinstock G."/>
            <person name="Sodergren E."/>
            <person name="Wylie T."/>
            <person name="Fulton L."/>
            <person name="Fulton R."/>
            <person name="Fronick C."/>
            <person name="O'Laughlin M."/>
            <person name="Godfrey J."/>
            <person name="Miner T."/>
            <person name="Herter B."/>
            <person name="Appelbaum E."/>
            <person name="Cordes M."/>
            <person name="Lek S."/>
            <person name="Wollam A."/>
            <person name="Pepin K.H."/>
            <person name="Palsikar V.B."/>
            <person name="Mitreva M."/>
            <person name="Wilson R.K."/>
        </authorList>
    </citation>
    <scope>NUCLEOTIDE SEQUENCE [LARGE SCALE GENOMIC DNA]</scope>
    <source>
        <strain evidence="1 2">F0542</strain>
    </source>
</reference>
<dbReference type="AntiFam" id="ANF00057">
    <property type="entry name" value="Translation of E. coli type CRISPR repeat"/>
</dbReference>
<dbReference type="Proteomes" id="UP000016536">
    <property type="component" value="Unassembled WGS sequence"/>
</dbReference>
<evidence type="ECO:0000313" key="1">
    <source>
        <dbReference type="EMBL" id="ERH20859.1"/>
    </source>
</evidence>
<dbReference type="HOGENOM" id="CLU_3110673_0_0_11"/>
<feature type="non-terminal residue" evidence="1">
    <location>
        <position position="51"/>
    </location>
</feature>
<protein>
    <submittedName>
        <fullName evidence="1">Uncharacterized protein</fullName>
    </submittedName>
</protein>
<name>U1QG66_9ACTO</name>
<gene>
    <name evidence="1" type="ORF">HMPREF1979_03278</name>
</gene>
<organism evidence="1 2">
    <name type="scientific">Actinomyces johnsonii F0542</name>
    <dbReference type="NCBI Taxonomy" id="1321818"/>
    <lineage>
        <taxon>Bacteria</taxon>
        <taxon>Bacillati</taxon>
        <taxon>Actinomycetota</taxon>
        <taxon>Actinomycetes</taxon>
        <taxon>Actinomycetales</taxon>
        <taxon>Actinomycetaceae</taxon>
        <taxon>Actinomyces</taxon>
    </lineage>
</organism>